<feature type="domain" description="RNase MRP protein 1 RNA binding" evidence="2">
    <location>
        <begin position="18"/>
        <end position="63"/>
    </location>
</feature>
<evidence type="ECO:0000313" key="3">
    <source>
        <dbReference type="EMBL" id="CRK19129.1"/>
    </source>
</evidence>
<evidence type="ECO:0000259" key="2">
    <source>
        <dbReference type="Pfam" id="PF20945"/>
    </source>
</evidence>
<reference evidence="5 6" key="1">
    <citation type="submission" date="2015-05" db="EMBL/GenBank/DDBJ databases">
        <authorList>
            <person name="Fogelqvist Johan"/>
        </authorList>
    </citation>
    <scope>NUCLEOTIDE SEQUENCE [LARGE SCALE GENOMIC DNA]</scope>
    <source>
        <strain evidence="3">VL1</strain>
        <strain evidence="4">VL2</strain>
    </source>
</reference>
<dbReference type="PANTHER" id="PTHR37792:SF1">
    <property type="entry name" value="RIBONUCLEASE MRP PROTEIN SUBUNIT RMP1"/>
    <property type="match status" value="1"/>
</dbReference>
<gene>
    <name evidence="3" type="ORF">BN1708_012528</name>
    <name evidence="4" type="ORF">BN1723_008052</name>
</gene>
<keyword evidence="5" id="KW-1185">Reference proteome</keyword>
<dbReference type="GO" id="GO:0000294">
    <property type="term" value="P:nuclear-transcribed mRNA catabolic process, RNase MRP-dependent"/>
    <property type="evidence" value="ECO:0007669"/>
    <property type="project" value="TreeGrafter"/>
</dbReference>
<dbReference type="STRING" id="100787.A0A0G4LB05"/>
<dbReference type="EMBL" id="CVQI01037606">
    <property type="protein sequence ID" value="CRK48512.1"/>
    <property type="molecule type" value="Genomic_DNA"/>
</dbReference>
<dbReference type="InterPro" id="IPR047204">
    <property type="entry name" value="RMP1_RBD"/>
</dbReference>
<dbReference type="Proteomes" id="UP000045706">
    <property type="component" value="Unassembled WGS sequence"/>
</dbReference>
<dbReference type="InterPro" id="IPR047205">
    <property type="entry name" value="RMP1"/>
</dbReference>
<feature type="compositionally biased region" description="Low complexity" evidence="1">
    <location>
        <begin position="65"/>
        <end position="80"/>
    </location>
</feature>
<evidence type="ECO:0000313" key="6">
    <source>
        <dbReference type="Proteomes" id="UP000045706"/>
    </source>
</evidence>
<dbReference type="AlphaFoldDB" id="A0A0G4LB05"/>
<accession>A0A0G4LB05</accession>
<dbReference type="GO" id="GO:0000466">
    <property type="term" value="P:maturation of 5.8S rRNA from tricistronic rRNA transcript (SSU-rRNA, 5.8S rRNA, LSU-rRNA)"/>
    <property type="evidence" value="ECO:0007669"/>
    <property type="project" value="TreeGrafter"/>
</dbReference>
<dbReference type="Proteomes" id="UP000044602">
    <property type="component" value="Unassembled WGS sequence"/>
</dbReference>
<feature type="non-terminal residue" evidence="3">
    <location>
        <position position="310"/>
    </location>
</feature>
<feature type="compositionally biased region" description="Low complexity" evidence="1">
    <location>
        <begin position="220"/>
        <end position="247"/>
    </location>
</feature>
<sequence length="310" mass="33093">MPPPSPDAADALASVLHILDRFHHRHRNQHRVAKWWVHFTLLRRALRRLDAAILAHQRRLRTSSSSTSFLSSSSSAAARARPPKTKPTDNAGPRSSRRAPTALETSEAAVTAHARWLVLHVLPAAYVAFTQLAADGQHAPLGLLLIALAARLDALLAPLNPTPRSPDAAAAAAAAQQHLHPAEPNDDLDLGVAVARPSLAPDVARDGRRDANGESDPLDSRTSPPLLSPTLSPETTAKLPVSSSSSSEPLLNPIPKSKPKANSKSNPKSNPQSKFTSKPQASVSKPVEPKKKKKKPKGGDEFADLFSSLL</sequence>
<dbReference type="GO" id="GO:0042134">
    <property type="term" value="F:rRNA primary transcript binding"/>
    <property type="evidence" value="ECO:0007669"/>
    <property type="project" value="InterPro"/>
</dbReference>
<feature type="compositionally biased region" description="Low complexity" evidence="1">
    <location>
        <begin position="260"/>
        <end position="274"/>
    </location>
</feature>
<feature type="compositionally biased region" description="Basic and acidic residues" evidence="1">
    <location>
        <begin position="203"/>
        <end position="212"/>
    </location>
</feature>
<proteinExistence type="predicted"/>
<feature type="region of interest" description="Disordered" evidence="1">
    <location>
        <begin position="65"/>
        <end position="104"/>
    </location>
</feature>
<evidence type="ECO:0000256" key="1">
    <source>
        <dbReference type="SAM" id="MobiDB-lite"/>
    </source>
</evidence>
<evidence type="ECO:0000313" key="4">
    <source>
        <dbReference type="EMBL" id="CRK48512.1"/>
    </source>
</evidence>
<dbReference type="EMBL" id="CVQH01010335">
    <property type="protein sequence ID" value="CRK19129.1"/>
    <property type="molecule type" value="Genomic_DNA"/>
</dbReference>
<name>A0A0G4LB05_VERLO</name>
<dbReference type="PANTHER" id="PTHR37792">
    <property type="entry name" value="RIBONUCLEASE MRP PROTEIN SUBUNIT RMP1"/>
    <property type="match status" value="1"/>
</dbReference>
<evidence type="ECO:0000313" key="5">
    <source>
        <dbReference type="Proteomes" id="UP000044602"/>
    </source>
</evidence>
<dbReference type="GO" id="GO:0000172">
    <property type="term" value="C:ribonuclease MRP complex"/>
    <property type="evidence" value="ECO:0007669"/>
    <property type="project" value="InterPro"/>
</dbReference>
<protein>
    <recommendedName>
        <fullName evidence="2">RNase MRP protein 1 RNA binding domain-containing protein</fullName>
    </recommendedName>
</protein>
<dbReference type="Pfam" id="PF20945">
    <property type="entry name" value="RMP1"/>
    <property type="match status" value="1"/>
</dbReference>
<organism evidence="3 5">
    <name type="scientific">Verticillium longisporum</name>
    <name type="common">Verticillium dahliae var. longisporum</name>
    <dbReference type="NCBI Taxonomy" id="100787"/>
    <lineage>
        <taxon>Eukaryota</taxon>
        <taxon>Fungi</taxon>
        <taxon>Dikarya</taxon>
        <taxon>Ascomycota</taxon>
        <taxon>Pezizomycotina</taxon>
        <taxon>Sordariomycetes</taxon>
        <taxon>Hypocreomycetidae</taxon>
        <taxon>Glomerellales</taxon>
        <taxon>Plectosphaerellaceae</taxon>
        <taxon>Verticillium</taxon>
    </lineage>
</organism>
<feature type="region of interest" description="Disordered" evidence="1">
    <location>
        <begin position="164"/>
        <end position="310"/>
    </location>
</feature>